<sequence>MSPYWHPLLGGMLLGLACVLLFLFNGRIAGISGMIGMTLSRERRLADLSFLAGLLAGPYIYAAAFDRLPAITILAPLPLVIIAGLLVGFGTRMGSGCTSGHGIMGLARFSRRSIAATATFLIAGMFAATMVGALS</sequence>
<keyword evidence="3" id="KW-1003">Cell membrane</keyword>
<evidence type="ECO:0000256" key="2">
    <source>
        <dbReference type="ARBA" id="ARBA00022448"/>
    </source>
</evidence>
<accession>A0A176X214</accession>
<protein>
    <submittedName>
        <fullName evidence="10">Uncharacterized protein</fullName>
    </submittedName>
</protein>
<dbReference type="RefSeq" id="WP_063950452.1">
    <property type="nucleotide sequence ID" value="NZ_LXPS01000036.1"/>
</dbReference>
<comment type="subcellular location">
    <subcellularLocation>
        <location evidence="1">Cell inner membrane</location>
        <topology evidence="1">Multi-pass membrane protein</topology>
    </subcellularLocation>
</comment>
<keyword evidence="6 9" id="KW-1133">Transmembrane helix</keyword>
<evidence type="ECO:0000256" key="6">
    <source>
        <dbReference type="ARBA" id="ARBA00022989"/>
    </source>
</evidence>
<feature type="transmembrane region" description="Helical" evidence="9">
    <location>
        <begin position="70"/>
        <end position="93"/>
    </location>
</feature>
<proteinExistence type="inferred from homology"/>
<evidence type="ECO:0000313" key="10">
    <source>
        <dbReference type="EMBL" id="OAE40705.1"/>
    </source>
</evidence>
<dbReference type="PANTHER" id="PTHR30574:SF1">
    <property type="entry name" value="SULPHUR TRANSPORT DOMAIN-CONTAINING PROTEIN"/>
    <property type="match status" value="1"/>
</dbReference>
<evidence type="ECO:0000256" key="8">
    <source>
        <dbReference type="ARBA" id="ARBA00035655"/>
    </source>
</evidence>
<feature type="transmembrane region" description="Helical" evidence="9">
    <location>
        <begin position="45"/>
        <end position="64"/>
    </location>
</feature>
<dbReference type="InterPro" id="IPR007272">
    <property type="entry name" value="Sulf_transp_TsuA/YedE"/>
</dbReference>
<name>A0A176X214_AGRTU</name>
<evidence type="ECO:0000256" key="5">
    <source>
        <dbReference type="ARBA" id="ARBA00022692"/>
    </source>
</evidence>
<reference evidence="10 11" key="1">
    <citation type="submission" date="2016-05" db="EMBL/GenBank/DDBJ databases">
        <authorList>
            <person name="Lavstsen T."/>
            <person name="Jespersen J.S."/>
        </authorList>
    </citation>
    <scope>NUCLEOTIDE SEQUENCE [LARGE SCALE GENOMIC DNA]</scope>
    <source>
        <strain evidence="10 11">KCJ1736</strain>
    </source>
</reference>
<dbReference type="Proteomes" id="UP000077098">
    <property type="component" value="Unassembled WGS sequence"/>
</dbReference>
<comment type="caution">
    <text evidence="10">The sequence shown here is derived from an EMBL/GenBank/DDBJ whole genome shotgun (WGS) entry which is preliminary data.</text>
</comment>
<keyword evidence="4" id="KW-0997">Cell inner membrane</keyword>
<evidence type="ECO:0000256" key="7">
    <source>
        <dbReference type="ARBA" id="ARBA00023136"/>
    </source>
</evidence>
<dbReference type="EMBL" id="LXPS01000036">
    <property type="protein sequence ID" value="OAE40705.1"/>
    <property type="molecule type" value="Genomic_DNA"/>
</dbReference>
<evidence type="ECO:0000256" key="9">
    <source>
        <dbReference type="SAM" id="Phobius"/>
    </source>
</evidence>
<dbReference type="AlphaFoldDB" id="A0A176X214"/>
<evidence type="ECO:0000313" key="11">
    <source>
        <dbReference type="Proteomes" id="UP000077098"/>
    </source>
</evidence>
<dbReference type="PANTHER" id="PTHR30574">
    <property type="entry name" value="INNER MEMBRANE PROTEIN YEDE"/>
    <property type="match status" value="1"/>
</dbReference>
<evidence type="ECO:0000256" key="3">
    <source>
        <dbReference type="ARBA" id="ARBA00022475"/>
    </source>
</evidence>
<evidence type="ECO:0000256" key="4">
    <source>
        <dbReference type="ARBA" id="ARBA00022519"/>
    </source>
</evidence>
<comment type="similarity">
    <text evidence="8">Belongs to the TsuA/YedE (TC 9.B.102) family.</text>
</comment>
<feature type="transmembrane region" description="Helical" evidence="9">
    <location>
        <begin position="114"/>
        <end position="134"/>
    </location>
</feature>
<keyword evidence="7 9" id="KW-0472">Membrane</keyword>
<dbReference type="GO" id="GO:0005886">
    <property type="term" value="C:plasma membrane"/>
    <property type="evidence" value="ECO:0007669"/>
    <property type="project" value="UniProtKB-SubCell"/>
</dbReference>
<evidence type="ECO:0000256" key="1">
    <source>
        <dbReference type="ARBA" id="ARBA00004429"/>
    </source>
</evidence>
<dbReference type="Pfam" id="PF04143">
    <property type="entry name" value="Sulf_transp"/>
    <property type="match status" value="1"/>
</dbReference>
<keyword evidence="5 9" id="KW-0812">Transmembrane</keyword>
<organism evidence="10 11">
    <name type="scientific">Agrobacterium tumefaciens</name>
    <dbReference type="NCBI Taxonomy" id="358"/>
    <lineage>
        <taxon>Bacteria</taxon>
        <taxon>Pseudomonadati</taxon>
        <taxon>Pseudomonadota</taxon>
        <taxon>Alphaproteobacteria</taxon>
        <taxon>Hyphomicrobiales</taxon>
        <taxon>Rhizobiaceae</taxon>
        <taxon>Rhizobium/Agrobacterium group</taxon>
        <taxon>Agrobacterium</taxon>
        <taxon>Agrobacterium tumefaciens complex</taxon>
    </lineage>
</organism>
<feature type="transmembrane region" description="Helical" evidence="9">
    <location>
        <begin position="6"/>
        <end position="24"/>
    </location>
</feature>
<gene>
    <name evidence="10" type="ORF">A7J57_10630</name>
</gene>
<keyword evidence="2" id="KW-0813">Transport</keyword>